<organism evidence="1">
    <name type="scientific">Collimonas fungivorans</name>
    <dbReference type="NCBI Taxonomy" id="158899"/>
    <lineage>
        <taxon>Bacteria</taxon>
        <taxon>Pseudomonadati</taxon>
        <taxon>Pseudomonadota</taxon>
        <taxon>Betaproteobacteria</taxon>
        <taxon>Burkholderiales</taxon>
        <taxon>Oxalobacteraceae</taxon>
        <taxon>Collimonas</taxon>
    </lineage>
</organism>
<dbReference type="Proteomes" id="UP000072421">
    <property type="component" value="Chromosome"/>
</dbReference>
<evidence type="ECO:0000313" key="2">
    <source>
        <dbReference type="Proteomes" id="UP000072421"/>
    </source>
</evidence>
<dbReference type="AlphaFoldDB" id="A0A127PBN7"/>
<evidence type="ECO:0000313" key="1">
    <source>
        <dbReference type="EMBL" id="AMO95236.1"/>
    </source>
</evidence>
<gene>
    <name evidence="1" type="ORF">CFter6_2566</name>
</gene>
<dbReference type="PATRIC" id="fig|158899.10.peg.2560"/>
<name>A0A127PBN7_9BURK</name>
<dbReference type="EMBL" id="CP013232">
    <property type="protein sequence ID" value="AMO95236.1"/>
    <property type="molecule type" value="Genomic_DNA"/>
</dbReference>
<protein>
    <submittedName>
        <fullName evidence="1">Uncharacterized protein</fullName>
    </submittedName>
</protein>
<accession>A0A127PBN7</accession>
<reference evidence="1 2" key="1">
    <citation type="submission" date="2015-11" db="EMBL/GenBank/DDBJ databases">
        <title>Exploring the genomic traits of fungus-feeding bacterial genus Collimonas.</title>
        <authorList>
            <person name="Song C."/>
            <person name="Schmidt R."/>
            <person name="de Jager V."/>
            <person name="Krzyzanowska D."/>
            <person name="Jongedijk E."/>
            <person name="Cankar K."/>
            <person name="Beekwilder J."/>
            <person name="van Veen A."/>
            <person name="de Boer W."/>
            <person name="van Veen J.A."/>
            <person name="Garbeva P."/>
        </authorList>
    </citation>
    <scope>NUCLEOTIDE SEQUENCE [LARGE SCALE GENOMIC DNA]</scope>
    <source>
        <strain evidence="1 2">Ter6</strain>
    </source>
</reference>
<proteinExistence type="predicted"/>
<sequence length="38" mass="4497">MNYALEMRRGNTKLDHQNDDFKKYLLRSTLCLIALLPT</sequence>